<evidence type="ECO:0000256" key="6">
    <source>
        <dbReference type="PROSITE-ProRule" id="PRU01240"/>
    </source>
</evidence>
<accession>A0A316FD07</accession>
<protein>
    <submittedName>
        <fullName evidence="9">Subtilase family protein</fullName>
    </submittedName>
</protein>
<dbReference type="PRINTS" id="PR00723">
    <property type="entry name" value="SUBTILISIN"/>
</dbReference>
<dbReference type="Proteomes" id="UP000245697">
    <property type="component" value="Unassembled WGS sequence"/>
</dbReference>
<dbReference type="Gene3D" id="3.40.50.200">
    <property type="entry name" value="Peptidase S8/S53 domain"/>
    <property type="match status" value="1"/>
</dbReference>
<evidence type="ECO:0000256" key="7">
    <source>
        <dbReference type="RuleBase" id="RU003355"/>
    </source>
</evidence>
<comment type="similarity">
    <text evidence="1 6 7">Belongs to the peptidase S8 family.</text>
</comment>
<keyword evidence="2 6" id="KW-0645">Protease</keyword>
<evidence type="ECO:0000256" key="5">
    <source>
        <dbReference type="PIRSR" id="PIRSR615500-1"/>
    </source>
</evidence>
<dbReference type="PROSITE" id="PS00137">
    <property type="entry name" value="SUBTILASE_HIS"/>
    <property type="match status" value="1"/>
</dbReference>
<dbReference type="PROSITE" id="PS00136">
    <property type="entry name" value="SUBTILASE_ASP"/>
    <property type="match status" value="1"/>
</dbReference>
<sequence length="1088" mass="112901">MVVLSGFAATPVTAGPAPDHTGAAAPADRPHTVTLVSGDRVTIPRADATTATIEPAAGRERMSFTTSVVRGHLHVVPGDAAPMLRAQQLDRRLFDVTELVALGYDDAQRPTVPMIVRYRSAGTAAQTKRALAAAGGRTGRDLPAVRGVAVSARKDRATTLWEALTGEQRPDVQHVWLDGRTRPTLDVSVPQIGAPGVWQAGYTGKGMAVAVLDSGVDETHPDLAGKVTSRNFTTEATAADVHGHGTHVASTIAGTGAASGGKYKGVAPEATILNGKVCEPRGCTDSAVLAGMQWAAVDRGARIINLSLGGTDYAGVSPLEEAVNTLSEQTGALFVIAAGNNGADETIDSPGSADAALTVGAVDESDRTAEFSSRGPRSFDAAIKPDIAAPGVDIVAARSSGSTIGQPAADFPGTYQSLQGTSMATPHVAGAAALLAQQHPDWDGARLKSVLMASAKPDPAAHPFEQGAGRVDLSRAGSQAVTSEPASVSFGLQHWPHDRDTALTRTVTYHNTGVADVQLHLALTGDTTTVFRLSETTLTVRAGDSASVTLTADTTGPVSPGGYAGRIIATAGDMRVSTPIAIEKEDERYALTLRNIGLDGNLAANTYTEVFAPGGDFQAAPWHPSGEVTIRVPRGRYAVQSTIDTSAAADGTQTAAVFQPVIEVAADTTVTLDARKAARVSQAVPDSTVITTRANASVSMNIDGNDVAFGVSAGGFPDMRLGLAEPAAPGLPAMSGVVFSGWARKGSGPGGVNSPYAYYAAEFVPGSTLVAGGYQRVFNARELASEVQTIHGHAKSLSARQTAIAIDDTGSVIGTLRMAANAPATRVNFYTTGPAVRWALQTQVGTADEQGFLDGPYWSSSAQTHRANSTGRREWGAAPYGVAFSPDNLWISRRADTIVAVVPQVGDAAGHVGFDNSQAMFSRLYRDGELIGDYEGNTTGASDLPDAESTYRVEQTMAGPGYAGLATEKTVVFTFRSARPATDRQVALPALAVRYQPSLDASGSVRGKRGDLPLWVQDQTGKKVSARTLGAELSFDDGKTWRAVPVAPNGTASVTYPNGKGFVSVRLNAADGNGTAVTQTVIRAYRFS</sequence>
<comment type="caution">
    <text evidence="9">The sequence shown here is derived from an EMBL/GenBank/DDBJ whole genome shotgun (WGS) entry which is preliminary data.</text>
</comment>
<evidence type="ECO:0000313" key="9">
    <source>
        <dbReference type="EMBL" id="PWK46299.1"/>
    </source>
</evidence>
<feature type="active site" description="Charge relay system" evidence="5 6">
    <location>
        <position position="422"/>
    </location>
</feature>
<evidence type="ECO:0000256" key="1">
    <source>
        <dbReference type="ARBA" id="ARBA00011073"/>
    </source>
</evidence>
<dbReference type="Pfam" id="PF00082">
    <property type="entry name" value="Peptidase_S8"/>
    <property type="match status" value="1"/>
</dbReference>
<feature type="active site" description="Charge relay system" evidence="5 6">
    <location>
        <position position="244"/>
    </location>
</feature>
<keyword evidence="3 6" id="KW-0378">Hydrolase</keyword>
<dbReference type="PANTHER" id="PTHR43806">
    <property type="entry name" value="PEPTIDASE S8"/>
    <property type="match status" value="1"/>
</dbReference>
<dbReference type="InterPro" id="IPR036852">
    <property type="entry name" value="Peptidase_S8/S53_dom_sf"/>
</dbReference>
<dbReference type="InterPro" id="IPR022398">
    <property type="entry name" value="Peptidase_S8_His-AS"/>
</dbReference>
<dbReference type="SUPFAM" id="SSF52743">
    <property type="entry name" value="Subtilisin-like"/>
    <property type="match status" value="1"/>
</dbReference>
<dbReference type="InterPro" id="IPR023828">
    <property type="entry name" value="Peptidase_S8_Ser-AS"/>
</dbReference>
<dbReference type="GO" id="GO:0006508">
    <property type="term" value="P:proteolysis"/>
    <property type="evidence" value="ECO:0007669"/>
    <property type="project" value="UniProtKB-KW"/>
</dbReference>
<dbReference type="PROSITE" id="PS51892">
    <property type="entry name" value="SUBTILASE"/>
    <property type="match status" value="1"/>
</dbReference>
<name>A0A316FD07_9ACTN</name>
<evidence type="ECO:0000256" key="4">
    <source>
        <dbReference type="ARBA" id="ARBA00022825"/>
    </source>
</evidence>
<keyword evidence="10" id="KW-1185">Reference proteome</keyword>
<feature type="domain" description="Peptidase S8/S53" evidence="8">
    <location>
        <begin position="204"/>
        <end position="469"/>
    </location>
</feature>
<dbReference type="EMBL" id="QGGR01000010">
    <property type="protein sequence ID" value="PWK46299.1"/>
    <property type="molecule type" value="Genomic_DNA"/>
</dbReference>
<dbReference type="GO" id="GO:0004252">
    <property type="term" value="F:serine-type endopeptidase activity"/>
    <property type="evidence" value="ECO:0007669"/>
    <property type="project" value="UniProtKB-UniRule"/>
</dbReference>
<dbReference type="PANTHER" id="PTHR43806:SF11">
    <property type="entry name" value="CEREVISIN-RELATED"/>
    <property type="match status" value="1"/>
</dbReference>
<reference evidence="9 10" key="1">
    <citation type="submission" date="2018-05" db="EMBL/GenBank/DDBJ databases">
        <title>Genomic Encyclopedia of Archaeal and Bacterial Type Strains, Phase II (KMG-II): from individual species to whole genera.</title>
        <authorList>
            <person name="Goeker M."/>
        </authorList>
    </citation>
    <scope>NUCLEOTIDE SEQUENCE [LARGE SCALE GENOMIC DNA]</scope>
    <source>
        <strain evidence="9 10">DSM 45184</strain>
    </source>
</reference>
<dbReference type="InterPro" id="IPR000209">
    <property type="entry name" value="Peptidase_S8/S53_dom"/>
</dbReference>
<evidence type="ECO:0000256" key="2">
    <source>
        <dbReference type="ARBA" id="ARBA00022670"/>
    </source>
</evidence>
<proteinExistence type="inferred from homology"/>
<organism evidence="9 10">
    <name type="scientific">Actinoplanes xinjiangensis</name>
    <dbReference type="NCBI Taxonomy" id="512350"/>
    <lineage>
        <taxon>Bacteria</taxon>
        <taxon>Bacillati</taxon>
        <taxon>Actinomycetota</taxon>
        <taxon>Actinomycetes</taxon>
        <taxon>Micromonosporales</taxon>
        <taxon>Micromonosporaceae</taxon>
        <taxon>Actinoplanes</taxon>
    </lineage>
</organism>
<evidence type="ECO:0000259" key="8">
    <source>
        <dbReference type="Pfam" id="PF00082"/>
    </source>
</evidence>
<dbReference type="AlphaFoldDB" id="A0A316FD07"/>
<gene>
    <name evidence="9" type="ORF">BC793_110293</name>
</gene>
<dbReference type="InterPro" id="IPR050131">
    <property type="entry name" value="Peptidase_S8_subtilisin-like"/>
</dbReference>
<dbReference type="PROSITE" id="PS00138">
    <property type="entry name" value="SUBTILASE_SER"/>
    <property type="match status" value="1"/>
</dbReference>
<evidence type="ECO:0000256" key="3">
    <source>
        <dbReference type="ARBA" id="ARBA00022801"/>
    </source>
</evidence>
<keyword evidence="4 6" id="KW-0720">Serine protease</keyword>
<dbReference type="InterPro" id="IPR015500">
    <property type="entry name" value="Peptidase_S8_subtilisin-rel"/>
</dbReference>
<dbReference type="InterPro" id="IPR023827">
    <property type="entry name" value="Peptidase_S8_Asp-AS"/>
</dbReference>
<feature type="active site" description="Charge relay system" evidence="5 6">
    <location>
        <position position="213"/>
    </location>
</feature>
<evidence type="ECO:0000313" key="10">
    <source>
        <dbReference type="Proteomes" id="UP000245697"/>
    </source>
</evidence>